<reference evidence="14" key="1">
    <citation type="journal article" date="2016" name="Genome Biol. Evol.">
        <title>Conserved non-coding elements in the most distant genera of cephalochordates: the Goldilocks principle.</title>
        <authorList>
            <person name="Yue J.X."/>
            <person name="Kozmikova I."/>
            <person name="Ono H."/>
            <person name="Nossa C.W."/>
            <person name="Kozmik Z."/>
            <person name="Putnam N.H."/>
            <person name="Yu J.K."/>
            <person name="Holland L.Z."/>
        </authorList>
    </citation>
    <scope>NUCLEOTIDE SEQUENCE</scope>
</reference>
<dbReference type="InterPro" id="IPR050943">
    <property type="entry name" value="Glycosyltr_29_Sialyltrsf"/>
</dbReference>
<dbReference type="OrthoDB" id="10264956at2759"/>
<dbReference type="InterPro" id="IPR012163">
    <property type="entry name" value="Sialyl_trans"/>
</dbReference>
<evidence type="ECO:0000256" key="5">
    <source>
        <dbReference type="ARBA" id="ARBA00022692"/>
    </source>
</evidence>
<evidence type="ECO:0000256" key="4">
    <source>
        <dbReference type="ARBA" id="ARBA00022679"/>
    </source>
</evidence>
<keyword evidence="10" id="KW-1015">Disulfide bond</keyword>
<dbReference type="PANTHER" id="PTHR11987:SF53">
    <property type="entry name" value="ALPHA-2,8-SIALYLTRANSFERASE 8F-LIKE"/>
    <property type="match status" value="1"/>
</dbReference>
<evidence type="ECO:0000256" key="7">
    <source>
        <dbReference type="ARBA" id="ARBA00022989"/>
    </source>
</evidence>
<evidence type="ECO:0000256" key="9">
    <source>
        <dbReference type="ARBA" id="ARBA00023136"/>
    </source>
</evidence>
<evidence type="ECO:0000256" key="12">
    <source>
        <dbReference type="PIRSR" id="PIRSR005557-2"/>
    </source>
</evidence>
<dbReference type="CDD" id="cd23963">
    <property type="entry name" value="GT29_ST8SIA"/>
    <property type="match status" value="1"/>
</dbReference>
<dbReference type="GO" id="GO:0006491">
    <property type="term" value="P:N-glycan processing"/>
    <property type="evidence" value="ECO:0000318"/>
    <property type="project" value="GO_Central"/>
</dbReference>
<evidence type="ECO:0000256" key="11">
    <source>
        <dbReference type="ARBA" id="ARBA00023180"/>
    </source>
</evidence>
<evidence type="ECO:0000256" key="1">
    <source>
        <dbReference type="ARBA" id="ARBA00004323"/>
    </source>
</evidence>
<dbReference type="GO" id="GO:0009311">
    <property type="term" value="P:oligosaccharide metabolic process"/>
    <property type="evidence" value="ECO:0000318"/>
    <property type="project" value="GO_Central"/>
</dbReference>
<evidence type="ECO:0000256" key="2">
    <source>
        <dbReference type="ARBA" id="ARBA00006003"/>
    </source>
</evidence>
<keyword evidence="7" id="KW-1133">Transmembrane helix</keyword>
<evidence type="ECO:0000256" key="3">
    <source>
        <dbReference type="ARBA" id="ARBA00022676"/>
    </source>
</evidence>
<dbReference type="GeneID" id="118412676"/>
<dbReference type="Gene3D" id="3.90.1480.20">
    <property type="entry name" value="Glycosyl transferase family 29"/>
    <property type="match status" value="1"/>
</dbReference>
<evidence type="ECO:0000256" key="10">
    <source>
        <dbReference type="ARBA" id="ARBA00023157"/>
    </source>
</evidence>
<comment type="subcellular location">
    <subcellularLocation>
        <location evidence="1">Golgi apparatus membrane</location>
        <topology evidence="1">Single-pass type II membrane protein</topology>
    </subcellularLocation>
</comment>
<keyword evidence="4" id="KW-0808">Transferase</keyword>
<comment type="similarity">
    <text evidence="2">Belongs to the glycosyltransferase 29 family.</text>
</comment>
<keyword evidence="3" id="KW-0328">Glycosyltransferase</keyword>
<dbReference type="PANTHER" id="PTHR11987">
    <property type="entry name" value="ALPHA-2,8-SIALYLTRANSFERASE"/>
    <property type="match status" value="1"/>
</dbReference>
<dbReference type="RefSeq" id="XP_035671580.1">
    <property type="nucleotide sequence ID" value="XM_035815687.1"/>
</dbReference>
<keyword evidence="8" id="KW-0333">Golgi apparatus</keyword>
<keyword evidence="6" id="KW-0735">Signal-anchor</keyword>
<feature type="non-terminal residue" evidence="14">
    <location>
        <position position="379"/>
    </location>
</feature>
<dbReference type="OMA" id="WNFVVNE"/>
<gene>
    <name evidence="14" type="primary">LOC118412676</name>
</gene>
<dbReference type="PIRSF" id="PIRSF005557">
    <property type="entry name" value="Sialyl_trans"/>
    <property type="match status" value="1"/>
</dbReference>
<evidence type="ECO:0000256" key="8">
    <source>
        <dbReference type="ARBA" id="ARBA00023034"/>
    </source>
</evidence>
<sequence>MRVKQWLLAAVLATGVLLLYYMHAVGGPGHSGLQTMLASLFLAAEAEPYSDTCILFNKSRLLAELVSPVTTQQPTTAPVDVRTLGQDLLLPWRHNRSASRHLMDEINNCTNTQADAILTRTNTRVGQKIRYYIQHEKTFQASRGFYNTLPRDSPLPATPYRRCSVVGNGAVLLGSGCGQEIDRADFVFRSNLPPLTGNFTRDTGQKANWTTVNPISQLNWRFNLLSNKPANKDKFARHVRQYSGLLWVSAFGVKAATTVSVRAQRVLREKNVKSLGVVYGNPRHFAAVRDYWAYNGLSMRLSTGIYLTTIALSTCDEVHLFGFWPFDVSHSGEKLLYHYYDKPDTKKKPISASPHNMPKEFLKLVNLHRSGILKIHLET</sequence>
<dbReference type="InterPro" id="IPR001675">
    <property type="entry name" value="Glyco_trans_29"/>
</dbReference>
<proteinExistence type="inferred from homology"/>
<keyword evidence="13" id="KW-1185">Reference proteome</keyword>
<keyword evidence="11" id="KW-0325">Glycoprotein</keyword>
<evidence type="ECO:0000313" key="14">
    <source>
        <dbReference type="RefSeq" id="XP_035671580.1"/>
    </source>
</evidence>
<evidence type="ECO:0000313" key="13">
    <source>
        <dbReference type="Proteomes" id="UP000001554"/>
    </source>
</evidence>
<dbReference type="GO" id="GO:0003828">
    <property type="term" value="F:alpha-N-acetylneuraminate alpha-2,8-sialyltransferase activity"/>
    <property type="evidence" value="ECO:0000318"/>
    <property type="project" value="GO_Central"/>
</dbReference>
<dbReference type="KEGG" id="bfo:118412676"/>
<keyword evidence="9" id="KW-0472">Membrane</keyword>
<reference evidence="14" key="3">
    <citation type="submission" date="2025-08" db="UniProtKB">
        <authorList>
            <consortium name="RefSeq"/>
        </authorList>
    </citation>
    <scope>IDENTIFICATION</scope>
</reference>
<feature type="disulfide bond" evidence="12">
    <location>
        <begin position="163"/>
        <end position="315"/>
    </location>
</feature>
<evidence type="ECO:0000256" key="6">
    <source>
        <dbReference type="ARBA" id="ARBA00022968"/>
    </source>
</evidence>
<dbReference type="AlphaFoldDB" id="A0A9J7KX16"/>
<dbReference type="Proteomes" id="UP000001554">
    <property type="component" value="Chromosome 3"/>
</dbReference>
<dbReference type="Pfam" id="PF00777">
    <property type="entry name" value="Glyco_transf_29"/>
    <property type="match status" value="1"/>
</dbReference>
<dbReference type="InterPro" id="IPR038578">
    <property type="entry name" value="GT29-like_sf"/>
</dbReference>
<accession>A0A9J7KX16</accession>
<organism evidence="13 14">
    <name type="scientific">Branchiostoma floridae</name>
    <name type="common">Florida lancelet</name>
    <name type="synonym">Amphioxus</name>
    <dbReference type="NCBI Taxonomy" id="7739"/>
    <lineage>
        <taxon>Eukaryota</taxon>
        <taxon>Metazoa</taxon>
        <taxon>Chordata</taxon>
        <taxon>Cephalochordata</taxon>
        <taxon>Leptocardii</taxon>
        <taxon>Amphioxiformes</taxon>
        <taxon>Branchiostomatidae</taxon>
        <taxon>Branchiostoma</taxon>
    </lineage>
</organism>
<protein>
    <submittedName>
        <fullName evidence="14">Alpha-N-acetylneuraminide alpha-2,8-sialyltransferase-like</fullName>
    </submittedName>
</protein>
<dbReference type="GO" id="GO:0000139">
    <property type="term" value="C:Golgi membrane"/>
    <property type="evidence" value="ECO:0007669"/>
    <property type="project" value="UniProtKB-SubCell"/>
</dbReference>
<keyword evidence="5" id="KW-0812">Transmembrane</keyword>
<reference evidence="13" key="2">
    <citation type="journal article" date="2020" name="Nat. Ecol. Evol.">
        <title>Deeply conserved synteny resolves early events in vertebrate evolution.</title>
        <authorList>
            <person name="Simakov O."/>
            <person name="Marletaz F."/>
            <person name="Yue J.X."/>
            <person name="O'Connell B."/>
            <person name="Jenkins J."/>
            <person name="Brandt A."/>
            <person name="Calef R."/>
            <person name="Tung C.H."/>
            <person name="Huang T.K."/>
            <person name="Schmutz J."/>
            <person name="Satoh N."/>
            <person name="Yu J.K."/>
            <person name="Putnam N.H."/>
            <person name="Green R.E."/>
            <person name="Rokhsar D.S."/>
        </authorList>
    </citation>
    <scope>NUCLEOTIDE SEQUENCE [LARGE SCALE GENOMIC DNA]</scope>
    <source>
        <strain evidence="13">S238N-H82</strain>
    </source>
</reference>
<name>A0A9J7KX16_BRAFL</name>